<dbReference type="InterPro" id="IPR036412">
    <property type="entry name" value="HAD-like_sf"/>
</dbReference>
<dbReference type="InterPro" id="IPR000150">
    <property type="entry name" value="Cof"/>
</dbReference>
<dbReference type="GO" id="GO:0000287">
    <property type="term" value="F:magnesium ion binding"/>
    <property type="evidence" value="ECO:0007669"/>
    <property type="project" value="TreeGrafter"/>
</dbReference>
<dbReference type="SFLD" id="SFLDG01140">
    <property type="entry name" value="C2.B:_Phosphomannomutase_and_P"/>
    <property type="match status" value="1"/>
</dbReference>
<dbReference type="InterPro" id="IPR023214">
    <property type="entry name" value="HAD_sf"/>
</dbReference>
<gene>
    <name evidence="1" type="ORF">IAG03_08725</name>
</gene>
<name>A0A926DA33_9FIRM</name>
<proteinExistence type="predicted"/>
<dbReference type="NCBIfam" id="TIGR00099">
    <property type="entry name" value="Cof-subfamily"/>
    <property type="match status" value="1"/>
</dbReference>
<dbReference type="SUPFAM" id="SSF56784">
    <property type="entry name" value="HAD-like"/>
    <property type="match status" value="1"/>
</dbReference>
<reference evidence="1" key="1">
    <citation type="submission" date="2020-08" db="EMBL/GenBank/DDBJ databases">
        <title>Genome public.</title>
        <authorList>
            <person name="Liu C."/>
            <person name="Sun Q."/>
        </authorList>
    </citation>
    <scope>NUCLEOTIDE SEQUENCE</scope>
    <source>
        <strain evidence="1">NSJ-40</strain>
    </source>
</reference>
<dbReference type="AlphaFoldDB" id="A0A926DA33"/>
<dbReference type="PANTHER" id="PTHR10000">
    <property type="entry name" value="PHOSPHOSERINE PHOSPHATASE"/>
    <property type="match status" value="1"/>
</dbReference>
<dbReference type="Gene3D" id="3.30.1240.10">
    <property type="match status" value="1"/>
</dbReference>
<dbReference type="RefSeq" id="WP_249319740.1">
    <property type="nucleotide sequence ID" value="NZ_JACRSN010000012.1"/>
</dbReference>
<dbReference type="CDD" id="cd07516">
    <property type="entry name" value="HAD_Pase"/>
    <property type="match status" value="1"/>
</dbReference>
<dbReference type="SFLD" id="SFLDS00003">
    <property type="entry name" value="Haloacid_Dehalogenase"/>
    <property type="match status" value="1"/>
</dbReference>
<evidence type="ECO:0000313" key="1">
    <source>
        <dbReference type="EMBL" id="MBC8534084.1"/>
    </source>
</evidence>
<dbReference type="PROSITE" id="PS01228">
    <property type="entry name" value="COF_1"/>
    <property type="match status" value="1"/>
</dbReference>
<dbReference type="PANTHER" id="PTHR10000:SF8">
    <property type="entry name" value="HAD SUPERFAMILY HYDROLASE-LIKE, TYPE 3"/>
    <property type="match status" value="1"/>
</dbReference>
<dbReference type="EMBL" id="JACRSN010000012">
    <property type="protein sequence ID" value="MBC8534084.1"/>
    <property type="molecule type" value="Genomic_DNA"/>
</dbReference>
<keyword evidence="2" id="KW-1185">Reference proteome</keyword>
<sequence>MQTFSAKILFSDIDGTLLNSQHEMPQAVAKAIRKVEKQGIPFVFVSARMPKSIRRIQAAAGGHSPVIAYSGALAQDQEGNCLFEEIVPAKTAVSICEMANAAFPNVCVSIYGGDHWMVLDPEDLWVREEASITGLCAEQGSSWQAICAKIPVHKIFCMGMPSEILRLEKAVLDAFPNCDGYRSKDTYLEIVSSAASKANALRLFCGRYQYPVETSLAFGDYYNDVEMLRAAGLGVAMGNAPEDVKAAADAVTESNDLEGVRRFLERIGVLSAAD</sequence>
<dbReference type="Pfam" id="PF08282">
    <property type="entry name" value="Hydrolase_3"/>
    <property type="match status" value="1"/>
</dbReference>
<dbReference type="NCBIfam" id="TIGR01484">
    <property type="entry name" value="HAD-SF-IIB"/>
    <property type="match status" value="1"/>
</dbReference>
<accession>A0A926DA33</accession>
<dbReference type="Gene3D" id="3.40.50.1000">
    <property type="entry name" value="HAD superfamily/HAD-like"/>
    <property type="match status" value="1"/>
</dbReference>
<dbReference type="Proteomes" id="UP000651482">
    <property type="component" value="Unassembled WGS sequence"/>
</dbReference>
<organism evidence="1 2">
    <name type="scientific">Yeguia hominis</name>
    <dbReference type="NCBI Taxonomy" id="2763662"/>
    <lineage>
        <taxon>Bacteria</taxon>
        <taxon>Bacillati</taxon>
        <taxon>Bacillota</taxon>
        <taxon>Clostridia</taxon>
        <taxon>Eubacteriales</taxon>
        <taxon>Yeguiaceae</taxon>
        <taxon>Yeguia</taxon>
    </lineage>
</organism>
<dbReference type="GO" id="GO:0016791">
    <property type="term" value="F:phosphatase activity"/>
    <property type="evidence" value="ECO:0007669"/>
    <property type="project" value="UniProtKB-ARBA"/>
</dbReference>
<dbReference type="GO" id="GO:0005829">
    <property type="term" value="C:cytosol"/>
    <property type="evidence" value="ECO:0007669"/>
    <property type="project" value="TreeGrafter"/>
</dbReference>
<protein>
    <submittedName>
        <fullName evidence="1">HAD family phosphatase</fullName>
    </submittedName>
</protein>
<evidence type="ECO:0000313" key="2">
    <source>
        <dbReference type="Proteomes" id="UP000651482"/>
    </source>
</evidence>
<comment type="caution">
    <text evidence="1">The sequence shown here is derived from an EMBL/GenBank/DDBJ whole genome shotgun (WGS) entry which is preliminary data.</text>
</comment>
<dbReference type="InterPro" id="IPR006379">
    <property type="entry name" value="HAD-SF_hydro_IIB"/>
</dbReference>